<dbReference type="InterPro" id="IPR043472">
    <property type="entry name" value="Macro_dom-like"/>
</dbReference>
<evidence type="ECO:0000259" key="9">
    <source>
        <dbReference type="PROSITE" id="PS51154"/>
    </source>
</evidence>
<dbReference type="PROSITE" id="PS51154">
    <property type="entry name" value="MACRO"/>
    <property type="match status" value="1"/>
</dbReference>
<dbReference type="InterPro" id="IPR002589">
    <property type="entry name" value="Macro_dom"/>
</dbReference>
<accession>A0A8C5BGJ7</accession>
<dbReference type="Ensembl" id="ENSGMOT00000034676.1">
    <property type="protein sequence ID" value="ENSGMOP00000045231.1"/>
    <property type="gene ID" value="ENSGMOG00000022379.1"/>
</dbReference>
<dbReference type="FunFam" id="3.90.228.10:FF:000008">
    <property type="entry name" value="Poly [ADP-ribose] polymerase"/>
    <property type="match status" value="1"/>
</dbReference>
<dbReference type="GO" id="GO:0003950">
    <property type="term" value="F:NAD+ poly-ADP-ribosyltransferase activity"/>
    <property type="evidence" value="ECO:0007669"/>
    <property type="project" value="UniProtKB-UniRule"/>
</dbReference>
<dbReference type="Proteomes" id="UP000694546">
    <property type="component" value="Chromosome 20"/>
</dbReference>
<keyword evidence="5" id="KW-0539">Nucleus</keyword>
<dbReference type="GO" id="GO:0070212">
    <property type="term" value="P:protein poly-ADP-ribosylation"/>
    <property type="evidence" value="ECO:0007669"/>
    <property type="project" value="TreeGrafter"/>
</dbReference>
<sequence length="357" mass="39598">MKRQENEKMSILCIFCMCILSCKIVYLVHGDCFVSQGLFSKVTSASGLHEITIGHVRVQVVLGDITKETTDVIVNSSNESFSLKSGVSKAILDAAGPTVENECKNLGGQPNTGMILTTPGNLMCKKILHLLGRSNPQDIQDTMKAALVLVEQNQYTSISFPALGTGEMDNSPFIQCRHPAHYGHSEYHEQQSIKLLNTIQHNTSIIIERIQNPVLWKSLQLKKADMEARNGHKNNERRLFHGACSISIQDINQYGFNRSYAGKNAACYGNGTYFAINANYSAQDTYSKPDAQGQKCVYLCRVLTGDFTKGTQGMLVPPTKASSALHYDSVVNDINSIQMFVIFHDTHAYPEYLITFK</sequence>
<proteinExistence type="inferred from homology"/>
<comment type="similarity">
    <text evidence="6">Belongs to the ARTD/PARP family.</text>
</comment>
<dbReference type="CDD" id="cd01439">
    <property type="entry name" value="TCCD_inducible_PARP_like"/>
    <property type="match status" value="1"/>
</dbReference>
<dbReference type="GO" id="GO:0003714">
    <property type="term" value="F:transcription corepressor activity"/>
    <property type="evidence" value="ECO:0007669"/>
    <property type="project" value="TreeGrafter"/>
</dbReference>
<keyword evidence="2 7" id="KW-0328">Glycosyltransferase</keyword>
<dbReference type="GO" id="GO:0005634">
    <property type="term" value="C:nucleus"/>
    <property type="evidence" value="ECO:0007669"/>
    <property type="project" value="UniProtKB-SubCell"/>
</dbReference>
<comment type="subcellular location">
    <subcellularLocation>
        <location evidence="1">Nucleus</location>
    </subcellularLocation>
</comment>
<dbReference type="GeneTree" id="ENSGT00940000154311"/>
<dbReference type="Pfam" id="PF00644">
    <property type="entry name" value="PARP"/>
    <property type="match status" value="1"/>
</dbReference>
<dbReference type="InterPro" id="IPR052056">
    <property type="entry name" value="Mono-ARTD/PARP"/>
</dbReference>
<name>A0A8C5BGJ7_GADMO</name>
<keyword evidence="11" id="KW-1185">Reference proteome</keyword>
<evidence type="ECO:0000256" key="6">
    <source>
        <dbReference type="ARBA" id="ARBA00024347"/>
    </source>
</evidence>
<evidence type="ECO:0000256" key="7">
    <source>
        <dbReference type="RuleBase" id="RU362114"/>
    </source>
</evidence>
<evidence type="ECO:0000256" key="1">
    <source>
        <dbReference type="ARBA" id="ARBA00004123"/>
    </source>
</evidence>
<dbReference type="SUPFAM" id="SSF56399">
    <property type="entry name" value="ADP-ribosylation"/>
    <property type="match status" value="1"/>
</dbReference>
<dbReference type="AlphaFoldDB" id="A0A8C5BGJ7"/>
<keyword evidence="4 7" id="KW-0520">NAD</keyword>
<keyword evidence="3 7" id="KW-0808">Transferase</keyword>
<reference evidence="10" key="2">
    <citation type="submission" date="2025-09" db="UniProtKB">
        <authorList>
            <consortium name="Ensembl"/>
        </authorList>
    </citation>
    <scope>IDENTIFICATION</scope>
</reference>
<dbReference type="Gene3D" id="3.40.220.10">
    <property type="entry name" value="Leucine Aminopeptidase, subunit E, domain 1"/>
    <property type="match status" value="1"/>
</dbReference>
<dbReference type="Pfam" id="PF01661">
    <property type="entry name" value="Macro"/>
    <property type="match status" value="1"/>
</dbReference>
<dbReference type="GO" id="GO:0010629">
    <property type="term" value="P:negative regulation of gene expression"/>
    <property type="evidence" value="ECO:0007669"/>
    <property type="project" value="TreeGrafter"/>
</dbReference>
<feature type="domain" description="Macro" evidence="9">
    <location>
        <begin position="45"/>
        <end position="214"/>
    </location>
</feature>
<organism evidence="10 11">
    <name type="scientific">Gadus morhua</name>
    <name type="common">Atlantic cod</name>
    <dbReference type="NCBI Taxonomy" id="8049"/>
    <lineage>
        <taxon>Eukaryota</taxon>
        <taxon>Metazoa</taxon>
        <taxon>Chordata</taxon>
        <taxon>Craniata</taxon>
        <taxon>Vertebrata</taxon>
        <taxon>Euteleostomi</taxon>
        <taxon>Actinopterygii</taxon>
        <taxon>Neopterygii</taxon>
        <taxon>Teleostei</taxon>
        <taxon>Neoteleostei</taxon>
        <taxon>Acanthomorphata</taxon>
        <taxon>Zeiogadaria</taxon>
        <taxon>Gadariae</taxon>
        <taxon>Gadiformes</taxon>
        <taxon>Gadoidei</taxon>
        <taxon>Gadidae</taxon>
        <taxon>Gadus</taxon>
    </lineage>
</organism>
<dbReference type="Gene3D" id="3.90.228.10">
    <property type="match status" value="1"/>
</dbReference>
<evidence type="ECO:0000259" key="8">
    <source>
        <dbReference type="PROSITE" id="PS51059"/>
    </source>
</evidence>
<dbReference type="GO" id="GO:0005737">
    <property type="term" value="C:cytoplasm"/>
    <property type="evidence" value="ECO:0007669"/>
    <property type="project" value="TreeGrafter"/>
</dbReference>
<evidence type="ECO:0000256" key="5">
    <source>
        <dbReference type="ARBA" id="ARBA00023242"/>
    </source>
</evidence>
<dbReference type="PANTHER" id="PTHR14453:SF89">
    <property type="entry name" value="PROTEIN MONO-ADP-RIBOSYLTRANSFERASE PARP14"/>
    <property type="match status" value="1"/>
</dbReference>
<dbReference type="EC" id="2.4.2.-" evidence="7"/>
<dbReference type="GO" id="GO:1990404">
    <property type="term" value="F:NAD+-protein mono-ADP-ribosyltransferase activity"/>
    <property type="evidence" value="ECO:0007669"/>
    <property type="project" value="TreeGrafter"/>
</dbReference>
<evidence type="ECO:0000256" key="3">
    <source>
        <dbReference type="ARBA" id="ARBA00022679"/>
    </source>
</evidence>
<protein>
    <recommendedName>
        <fullName evidence="7">Poly [ADP-ribose] polymerase</fullName>
        <shortName evidence="7">PARP</shortName>
        <ecNumber evidence="7">2.4.2.-</ecNumber>
    </recommendedName>
</protein>
<dbReference type="PROSITE" id="PS51059">
    <property type="entry name" value="PARP_CATALYTIC"/>
    <property type="match status" value="1"/>
</dbReference>
<reference evidence="10" key="1">
    <citation type="submission" date="2025-08" db="UniProtKB">
        <authorList>
            <consortium name="Ensembl"/>
        </authorList>
    </citation>
    <scope>IDENTIFICATION</scope>
</reference>
<feature type="domain" description="PARP catalytic" evidence="8">
    <location>
        <begin position="162"/>
        <end position="357"/>
    </location>
</feature>
<dbReference type="InterPro" id="IPR012317">
    <property type="entry name" value="Poly(ADP-ribose)pol_cat_dom"/>
</dbReference>
<dbReference type="SMART" id="SM00506">
    <property type="entry name" value="A1pp"/>
    <property type="match status" value="1"/>
</dbReference>
<dbReference type="PANTHER" id="PTHR14453">
    <property type="entry name" value="PARP/ZINC FINGER CCCH TYPE DOMAIN CONTAINING PROTEIN"/>
    <property type="match status" value="1"/>
</dbReference>
<evidence type="ECO:0000313" key="10">
    <source>
        <dbReference type="Ensembl" id="ENSGMOP00000045231.1"/>
    </source>
</evidence>
<evidence type="ECO:0000313" key="11">
    <source>
        <dbReference type="Proteomes" id="UP000694546"/>
    </source>
</evidence>
<evidence type="ECO:0000256" key="2">
    <source>
        <dbReference type="ARBA" id="ARBA00022676"/>
    </source>
</evidence>
<dbReference type="SUPFAM" id="SSF52949">
    <property type="entry name" value="Macro domain-like"/>
    <property type="match status" value="1"/>
</dbReference>
<evidence type="ECO:0000256" key="4">
    <source>
        <dbReference type="ARBA" id="ARBA00023027"/>
    </source>
</evidence>